<dbReference type="PANTHER" id="PTHR32100">
    <property type="entry name" value="OMEGA-6 FATTY ACID DESATURASE, CHLOROPLASTIC"/>
    <property type="match status" value="1"/>
</dbReference>
<comment type="subcellular location">
    <subcellularLocation>
        <location evidence="1">Membrane</location>
    </subcellularLocation>
</comment>
<dbReference type="GO" id="GO:0016020">
    <property type="term" value="C:membrane"/>
    <property type="evidence" value="ECO:0007669"/>
    <property type="project" value="UniProtKB-SubCell"/>
</dbReference>
<dbReference type="InterPro" id="IPR012171">
    <property type="entry name" value="Fatty_acid_desaturase"/>
</dbReference>
<proteinExistence type="inferred from homology"/>
<organism evidence="6">
    <name type="scientific">Anthurium amnicola</name>
    <dbReference type="NCBI Taxonomy" id="1678845"/>
    <lineage>
        <taxon>Eukaryota</taxon>
        <taxon>Viridiplantae</taxon>
        <taxon>Streptophyta</taxon>
        <taxon>Embryophyta</taxon>
        <taxon>Tracheophyta</taxon>
        <taxon>Spermatophyta</taxon>
        <taxon>Magnoliopsida</taxon>
        <taxon>Liliopsida</taxon>
        <taxon>Araceae</taxon>
        <taxon>Pothoideae</taxon>
        <taxon>Potheae</taxon>
        <taxon>Anthurium</taxon>
    </lineage>
</organism>
<feature type="non-terminal residue" evidence="6">
    <location>
        <position position="192"/>
    </location>
</feature>
<evidence type="ECO:0000313" key="6">
    <source>
        <dbReference type="EMBL" id="JAT65478.1"/>
    </source>
</evidence>
<evidence type="ECO:0000256" key="4">
    <source>
        <dbReference type="SAM" id="MobiDB-lite"/>
    </source>
</evidence>
<evidence type="ECO:0000259" key="5">
    <source>
        <dbReference type="Pfam" id="PF11960"/>
    </source>
</evidence>
<keyword evidence="3" id="KW-0560">Oxidoreductase</keyword>
<accession>A0A1D1ZF22</accession>
<feature type="region of interest" description="Disordered" evidence="4">
    <location>
        <begin position="1"/>
        <end position="92"/>
    </location>
</feature>
<feature type="domain" description="Fatty acid desaturase N-terminal" evidence="5">
    <location>
        <begin position="85"/>
        <end position="133"/>
    </location>
</feature>
<evidence type="ECO:0000256" key="1">
    <source>
        <dbReference type="ARBA" id="ARBA00004370"/>
    </source>
</evidence>
<evidence type="ECO:0000256" key="3">
    <source>
        <dbReference type="ARBA" id="ARBA00023002"/>
    </source>
</evidence>
<reference evidence="6" key="1">
    <citation type="submission" date="2015-07" db="EMBL/GenBank/DDBJ databases">
        <title>Transcriptome Assembly of Anthurium amnicola.</title>
        <authorList>
            <person name="Suzuki J."/>
        </authorList>
    </citation>
    <scope>NUCLEOTIDE SEQUENCE</scope>
</reference>
<comment type="similarity">
    <text evidence="2">Belongs to the fatty acid desaturase type 1 family.</text>
</comment>
<dbReference type="InterPro" id="IPR021863">
    <property type="entry name" value="FAS_N"/>
</dbReference>
<feature type="non-terminal residue" evidence="6">
    <location>
        <position position="1"/>
    </location>
</feature>
<gene>
    <name evidence="6" type="primary">FAD2_3</name>
    <name evidence="6" type="ORF">g.123020</name>
</gene>
<dbReference type="AlphaFoldDB" id="A0A1D1ZF22"/>
<dbReference type="Pfam" id="PF11960">
    <property type="entry name" value="DUF3474"/>
    <property type="match status" value="1"/>
</dbReference>
<evidence type="ECO:0000256" key="2">
    <source>
        <dbReference type="ARBA" id="ARBA00009295"/>
    </source>
</evidence>
<sequence length="192" mass="20720">DGEGATEGASRKEETKETRGGEEEIEGLLSPSRAASSVLPRSPSLFLSKRGSTPSPPSGYLGRMGAGGRMSAEERFEQQKPHEGHDPLRRVPTAKPPFTLGDIKKAIPAHCFRRSALRSFSFVAQDVAVASALFYLAANYFPLLPSPLHLLAWPLYWAAQGCVLTGVWVIAHECGHQAFSDYGGLNDAVGWV</sequence>
<protein>
    <submittedName>
        <fullName evidence="6">Omega-6 fatty acid desaturase, endoplasmic reticulum</fullName>
    </submittedName>
</protein>
<name>A0A1D1ZF22_9ARAE</name>
<dbReference type="EMBL" id="GDJX01002458">
    <property type="protein sequence ID" value="JAT65478.1"/>
    <property type="molecule type" value="Transcribed_RNA"/>
</dbReference>
<feature type="compositionally biased region" description="Basic and acidic residues" evidence="4">
    <location>
        <begin position="71"/>
        <end position="89"/>
    </location>
</feature>
<feature type="compositionally biased region" description="Basic and acidic residues" evidence="4">
    <location>
        <begin position="9"/>
        <end position="22"/>
    </location>
</feature>
<dbReference type="GO" id="GO:0016717">
    <property type="term" value="F:oxidoreductase activity, acting on paired donors, with oxidation of a pair of donors resulting in the reduction of molecular oxygen to two molecules of water"/>
    <property type="evidence" value="ECO:0007669"/>
    <property type="project" value="InterPro"/>
</dbReference>